<protein>
    <submittedName>
        <fullName evidence="2">Uncharacterized protein</fullName>
    </submittedName>
</protein>
<keyword evidence="1" id="KW-0472">Membrane</keyword>
<gene>
    <name evidence="2" type="ORF">SDC9_136933</name>
</gene>
<reference evidence="2" key="1">
    <citation type="submission" date="2019-08" db="EMBL/GenBank/DDBJ databases">
        <authorList>
            <person name="Kucharzyk K."/>
            <person name="Murdoch R.W."/>
            <person name="Higgins S."/>
            <person name="Loffler F."/>
        </authorList>
    </citation>
    <scope>NUCLEOTIDE SEQUENCE</scope>
</reference>
<keyword evidence="1" id="KW-0812">Transmembrane</keyword>
<comment type="caution">
    <text evidence="2">The sequence shown here is derived from an EMBL/GenBank/DDBJ whole genome shotgun (WGS) entry which is preliminary data.</text>
</comment>
<evidence type="ECO:0000256" key="1">
    <source>
        <dbReference type="SAM" id="Phobius"/>
    </source>
</evidence>
<name>A0A645DL71_9ZZZZ</name>
<sequence length="244" mass="27623">MRTVIEHHARLVEADVAVHADAQQLHVDGFLGNRFAECRHVCVDITRALGNDGVLLVNVDVVKEVFVHKAAVALRMIRRQPHIFVEVDGVHAGEIKLPRFVCRNEVGIYALRRAARCEAKARIRLVADHVANHFCREFTGFCKVFGYNDVHVSYSFVFFVLYLLIAIPSFKFVFYCLFGVSIVRNDNQFPEEMRNVKIHLLHGRPAAPVRAFRMVAAFIEIPAHTVPRCKAAVPLIKRAQQCGV</sequence>
<dbReference type="AlphaFoldDB" id="A0A645DL71"/>
<organism evidence="2">
    <name type="scientific">bioreactor metagenome</name>
    <dbReference type="NCBI Taxonomy" id="1076179"/>
    <lineage>
        <taxon>unclassified sequences</taxon>
        <taxon>metagenomes</taxon>
        <taxon>ecological metagenomes</taxon>
    </lineage>
</organism>
<evidence type="ECO:0000313" key="2">
    <source>
        <dbReference type="EMBL" id="MPM89818.1"/>
    </source>
</evidence>
<keyword evidence="1" id="KW-1133">Transmembrane helix</keyword>
<feature type="transmembrane region" description="Helical" evidence="1">
    <location>
        <begin position="156"/>
        <end position="183"/>
    </location>
</feature>
<proteinExistence type="predicted"/>
<dbReference type="EMBL" id="VSSQ01037192">
    <property type="protein sequence ID" value="MPM89818.1"/>
    <property type="molecule type" value="Genomic_DNA"/>
</dbReference>
<accession>A0A645DL71</accession>